<dbReference type="Proteomes" id="UP000799536">
    <property type="component" value="Unassembled WGS sequence"/>
</dbReference>
<dbReference type="EMBL" id="ML993909">
    <property type="protein sequence ID" value="KAF2203226.1"/>
    <property type="molecule type" value="Genomic_DNA"/>
</dbReference>
<gene>
    <name evidence="3" type="ORF">GQ43DRAFT_470178</name>
</gene>
<dbReference type="OrthoDB" id="342264at2759"/>
<dbReference type="CDD" id="cd00027">
    <property type="entry name" value="BRCT"/>
    <property type="match status" value="1"/>
</dbReference>
<dbReference type="InterPro" id="IPR036420">
    <property type="entry name" value="BRCT_dom_sf"/>
</dbReference>
<dbReference type="SUPFAM" id="SSF52113">
    <property type="entry name" value="BRCT domain"/>
    <property type="match status" value="1"/>
</dbReference>
<dbReference type="Pfam" id="PF00533">
    <property type="entry name" value="BRCT"/>
    <property type="match status" value="1"/>
</dbReference>
<reference evidence="3" key="1">
    <citation type="journal article" date="2020" name="Stud. Mycol.">
        <title>101 Dothideomycetes genomes: a test case for predicting lifestyles and emergence of pathogens.</title>
        <authorList>
            <person name="Haridas S."/>
            <person name="Albert R."/>
            <person name="Binder M."/>
            <person name="Bloem J."/>
            <person name="Labutti K."/>
            <person name="Salamov A."/>
            <person name="Andreopoulos B."/>
            <person name="Baker S."/>
            <person name="Barry K."/>
            <person name="Bills G."/>
            <person name="Bluhm B."/>
            <person name="Cannon C."/>
            <person name="Castanera R."/>
            <person name="Culley D."/>
            <person name="Daum C."/>
            <person name="Ezra D."/>
            <person name="Gonzalez J."/>
            <person name="Henrissat B."/>
            <person name="Kuo A."/>
            <person name="Liang C."/>
            <person name="Lipzen A."/>
            <person name="Lutzoni F."/>
            <person name="Magnuson J."/>
            <person name="Mondo S."/>
            <person name="Nolan M."/>
            <person name="Ohm R."/>
            <person name="Pangilinan J."/>
            <person name="Park H.-J."/>
            <person name="Ramirez L."/>
            <person name="Alfaro M."/>
            <person name="Sun H."/>
            <person name="Tritt A."/>
            <person name="Yoshinaga Y."/>
            <person name="Zwiers L.-H."/>
            <person name="Turgeon B."/>
            <person name="Goodwin S."/>
            <person name="Spatafora J."/>
            <person name="Crous P."/>
            <person name="Grigoriev I."/>
        </authorList>
    </citation>
    <scope>NUCLEOTIDE SEQUENCE</scope>
    <source>
        <strain evidence="3">ATCC 74209</strain>
    </source>
</reference>
<dbReference type="SMART" id="SM00292">
    <property type="entry name" value="BRCT"/>
    <property type="match status" value="1"/>
</dbReference>
<dbReference type="InterPro" id="IPR001357">
    <property type="entry name" value="BRCT_dom"/>
</dbReference>
<comment type="caution">
    <text evidence="3">The sequence shown here is derived from an EMBL/GenBank/DDBJ whole genome shotgun (WGS) entry which is preliminary data.</text>
</comment>
<dbReference type="PROSITE" id="PS50172">
    <property type="entry name" value="BRCT"/>
    <property type="match status" value="1"/>
</dbReference>
<feature type="domain" description="BRCT" evidence="2">
    <location>
        <begin position="1"/>
        <end position="93"/>
    </location>
</feature>
<name>A0A9P4MU46_9PLEO</name>
<feature type="region of interest" description="Disordered" evidence="1">
    <location>
        <begin position="296"/>
        <end position="322"/>
    </location>
</feature>
<accession>A0A9P4MU46</accession>
<evidence type="ECO:0000256" key="1">
    <source>
        <dbReference type="SAM" id="MobiDB-lite"/>
    </source>
</evidence>
<protein>
    <recommendedName>
        <fullName evidence="2">BRCT domain-containing protein</fullName>
    </recommendedName>
</protein>
<keyword evidence="4" id="KW-1185">Reference proteome</keyword>
<feature type="compositionally biased region" description="Basic and acidic residues" evidence="1">
    <location>
        <begin position="296"/>
        <end position="307"/>
    </location>
</feature>
<evidence type="ECO:0000313" key="4">
    <source>
        <dbReference type="Proteomes" id="UP000799536"/>
    </source>
</evidence>
<sequence>MAVLKNFTITTTGDLGRGKSSDNLRKWVEANGGRWLPNVTKDTTHLITSKESWRKGCAAVEKAKEVNAYIVNFDWLEDTLQSRRKKPEKKYRMDVVENGKKKERKTVKKMERLGKKGDRTKFEKGVDMAQQDIGSGTSLAHDLSLTTGFQFQNLKLSIGFFKSSLSALADMRKKREEKKMLVKQAAAAAEANSPAVMLAIPSPSPATPSNLYHLYLDSSGFEYKILLTRTDMSRNQITRYNLRLYESHTIPHVYCTFIQFIAPRISSTIREPTPPIIPGMAIANRVVDIKHDASIKPERKTKEDPDAKIFCPSPPKSKAPTSHPLPFKRLLAPPNSEYHLAFAVFRAAFEHLTLLPWEERQNPSLQRIRAEANGLEPFAYLRPQPGMPVGVFPQIAFEKIPHPFSDLPSKAAEIITELPGMDVKLSADSGGIGREIAAEARLKCRAEKKIEEKRIKEEFEEKKKESKRKTVKVELVDGVWVGKPAKAARSSFFDFER</sequence>
<dbReference type="AlphaFoldDB" id="A0A9P4MU46"/>
<evidence type="ECO:0000259" key="2">
    <source>
        <dbReference type="PROSITE" id="PS50172"/>
    </source>
</evidence>
<dbReference type="Gene3D" id="3.40.50.10190">
    <property type="entry name" value="BRCT domain"/>
    <property type="match status" value="1"/>
</dbReference>
<evidence type="ECO:0000313" key="3">
    <source>
        <dbReference type="EMBL" id="KAF2203226.1"/>
    </source>
</evidence>
<proteinExistence type="predicted"/>
<organism evidence="3 4">
    <name type="scientific">Delitschia confertaspora ATCC 74209</name>
    <dbReference type="NCBI Taxonomy" id="1513339"/>
    <lineage>
        <taxon>Eukaryota</taxon>
        <taxon>Fungi</taxon>
        <taxon>Dikarya</taxon>
        <taxon>Ascomycota</taxon>
        <taxon>Pezizomycotina</taxon>
        <taxon>Dothideomycetes</taxon>
        <taxon>Pleosporomycetidae</taxon>
        <taxon>Pleosporales</taxon>
        <taxon>Delitschiaceae</taxon>
        <taxon>Delitschia</taxon>
    </lineage>
</organism>